<dbReference type="Pfam" id="PF02616">
    <property type="entry name" value="SMC_ScpA"/>
    <property type="match status" value="1"/>
</dbReference>
<keyword evidence="2" id="KW-0132">Cell division</keyword>
<dbReference type="PANTHER" id="PTHR33969:SF2">
    <property type="entry name" value="SEGREGATION AND CONDENSATION PROTEIN A"/>
    <property type="match status" value="1"/>
</dbReference>
<evidence type="ECO:0000256" key="2">
    <source>
        <dbReference type="HAMAP-Rule" id="MF_01805"/>
    </source>
</evidence>
<dbReference type="AlphaFoldDB" id="A0A177EA77"/>
<comment type="subunit">
    <text evidence="2">Component of a cohesin-like complex composed of ScpA, ScpB and the Smc homodimer, in which ScpA and ScpB bind to the head domain of Smc. The presence of the three proteins is required for the association of the complex with DNA.</text>
</comment>
<dbReference type="EMBL" id="LSFI01000007">
    <property type="protein sequence ID" value="OAG28330.1"/>
    <property type="molecule type" value="Genomic_DNA"/>
</dbReference>
<keyword evidence="2" id="KW-0963">Cytoplasm</keyword>
<gene>
    <name evidence="2" type="primary">scpA</name>
    <name evidence="3" type="ORF">TH606_02395</name>
</gene>
<dbReference type="InterPro" id="IPR023093">
    <property type="entry name" value="ScpA-like_C"/>
</dbReference>
<comment type="subcellular location">
    <subcellularLocation>
        <location evidence="2">Cytoplasm</location>
    </subcellularLocation>
    <text evidence="2">Associated with two foci at the outer edges of the nucleoid region in young cells, and at four foci within both cell halves in older cells.</text>
</comment>
<dbReference type="PANTHER" id="PTHR33969">
    <property type="entry name" value="SEGREGATION AND CONDENSATION PROTEIN A"/>
    <property type="match status" value="1"/>
</dbReference>
<proteinExistence type="inferred from homology"/>
<reference evidence="3 4" key="1">
    <citation type="submission" date="2016-02" db="EMBL/GenBank/DDBJ databases">
        <title>Draft genome sequence of Thermodesulfatator sp. S606.</title>
        <authorList>
            <person name="Lai Q."/>
            <person name="Cao J."/>
            <person name="Dupont S."/>
            <person name="Shao Z."/>
            <person name="Jebbar M."/>
            <person name="Alain K."/>
        </authorList>
    </citation>
    <scope>NUCLEOTIDE SEQUENCE [LARGE SCALE GENOMIC DNA]</scope>
    <source>
        <strain evidence="3 4">S606</strain>
    </source>
</reference>
<name>A0A177EA77_9BACT</name>
<dbReference type="InterPro" id="IPR003768">
    <property type="entry name" value="ScpA"/>
</dbReference>
<dbReference type="GO" id="GO:0007059">
    <property type="term" value="P:chromosome segregation"/>
    <property type="evidence" value="ECO:0007669"/>
    <property type="project" value="UniProtKB-UniRule"/>
</dbReference>
<evidence type="ECO:0000256" key="1">
    <source>
        <dbReference type="ARBA" id="ARBA00044777"/>
    </source>
</evidence>
<dbReference type="GO" id="GO:0005737">
    <property type="term" value="C:cytoplasm"/>
    <property type="evidence" value="ECO:0007669"/>
    <property type="project" value="UniProtKB-SubCell"/>
</dbReference>
<keyword evidence="2" id="KW-0131">Cell cycle</keyword>
<comment type="function">
    <text evidence="2">Participates in chromosomal partition during cell division. May act via the formation of a condensin-like complex containing Smc and ScpB that pull DNA away from mid-cell into both cell halves.</text>
</comment>
<sequence>MPEEYIVKTPAFEGPLDLLLHLVRKNKLNIFDLPISLITEQYLAYLEMMKALDLDIAGEYLVMAATLLYIKSQMLLPRPEEDSPQEENIDDPRQEIVEPLLALAKYQKAAEILWKRPILGRDVFVAPAREVAPHDEISVSLFELLSALKEVLGRKPPAPLEVKRARYLIQEKIAEIEALLKDSPRMYLKEFFKKAKSREEAITVFLALLELAQRGAIILVQAEPLAEVEVLKR</sequence>
<comment type="caution">
    <text evidence="3">The sequence shown here is derived from an EMBL/GenBank/DDBJ whole genome shotgun (WGS) entry which is preliminary data.</text>
</comment>
<dbReference type="STRING" id="1795632.TH606_02395"/>
<evidence type="ECO:0000313" key="4">
    <source>
        <dbReference type="Proteomes" id="UP000076964"/>
    </source>
</evidence>
<keyword evidence="2" id="KW-0159">Chromosome partition</keyword>
<dbReference type="Proteomes" id="UP000076964">
    <property type="component" value="Unassembled WGS sequence"/>
</dbReference>
<accession>A0A177EA77</accession>
<dbReference type="GO" id="GO:0006260">
    <property type="term" value="P:DNA replication"/>
    <property type="evidence" value="ECO:0007669"/>
    <property type="project" value="UniProtKB-UniRule"/>
</dbReference>
<comment type="similarity">
    <text evidence="2">Belongs to the ScpA family.</text>
</comment>
<organism evidence="3 4">
    <name type="scientific">Thermodesulfatator autotrophicus</name>
    <dbReference type="NCBI Taxonomy" id="1795632"/>
    <lineage>
        <taxon>Bacteria</taxon>
        <taxon>Pseudomonadati</taxon>
        <taxon>Thermodesulfobacteriota</taxon>
        <taxon>Thermodesulfobacteria</taxon>
        <taxon>Thermodesulfobacteriales</taxon>
        <taxon>Thermodesulfatatoraceae</taxon>
        <taxon>Thermodesulfatator</taxon>
    </lineage>
</organism>
<dbReference type="GO" id="GO:0051301">
    <property type="term" value="P:cell division"/>
    <property type="evidence" value="ECO:0007669"/>
    <property type="project" value="UniProtKB-KW"/>
</dbReference>
<dbReference type="Gene3D" id="1.10.10.580">
    <property type="entry name" value="Structural maintenance of chromosome 1. Chain E"/>
    <property type="match status" value="1"/>
</dbReference>
<dbReference type="Gene3D" id="6.10.250.2410">
    <property type="match status" value="1"/>
</dbReference>
<protein>
    <recommendedName>
        <fullName evidence="1 2">Segregation and condensation protein A</fullName>
    </recommendedName>
</protein>
<keyword evidence="4" id="KW-1185">Reference proteome</keyword>
<dbReference type="HAMAP" id="MF_01805">
    <property type="entry name" value="ScpA"/>
    <property type="match status" value="1"/>
</dbReference>
<evidence type="ECO:0000313" key="3">
    <source>
        <dbReference type="EMBL" id="OAG28330.1"/>
    </source>
</evidence>